<evidence type="ECO:0000313" key="3">
    <source>
        <dbReference type="Proteomes" id="UP000324781"/>
    </source>
</evidence>
<sequence>MSNQGIRIRLNGREMEVARGTRIEELVRDLKGKMGSQIVAAVVNNEIRELTFPIEQESDITTVDLSSDDGIRIYQRSLKFLLIKAVHDLFPDKELQVRHSVRRGVFFEIVDYKVTPEDVERLEKRMRELVEQDHRFVKRVVPIDEARRIFLNKGREDRYRALEFREKDYVSMYTFDDIEDYFYGYMVPSTGYLKLFGLAAENDGIVLIVPKKENPTRLPDVTLPKQLFDVFTEYTNWIKILGVEDVGRLNEVVKKGRIHEFILISEALHEKKIAQIADMILQQKKRIILIAGPSSSGKTTFARRLGIQLRVNGLRPLNISVDDYFVDKTRTPLDEDGKPDYEALETVDLEFFNKSMNALLKGEEIDVPTFNFVTGQREFNGRRMKLEDGCVVIIEGIHALNPRLTSDIDDADKFKIYVSAITSMRIDQHNRIPTTDLRLLRRIVRDNLFRGTTAPETIDMWPAVRRGEERNIFPFQQEADVMFNSSLIYELLVLKGYALPLLNAITRDMPQYSEARRLIEFLSYFLQIPADDIPPNSILREFLGGSCFQ</sequence>
<organism evidence="2 3">
    <name type="scientific">Thermoclostridium caenicola</name>
    <dbReference type="NCBI Taxonomy" id="659425"/>
    <lineage>
        <taxon>Bacteria</taxon>
        <taxon>Bacillati</taxon>
        <taxon>Bacillota</taxon>
        <taxon>Clostridia</taxon>
        <taxon>Eubacteriales</taxon>
        <taxon>Oscillospiraceae</taxon>
        <taxon>Thermoclostridium</taxon>
    </lineage>
</organism>
<protein>
    <submittedName>
        <fullName evidence="2">Uridine kinase</fullName>
    </submittedName>
</protein>
<dbReference type="PANTHER" id="PTHR10285">
    <property type="entry name" value="URIDINE KINASE"/>
    <property type="match status" value="1"/>
</dbReference>
<dbReference type="OrthoDB" id="9764644at2"/>
<dbReference type="AlphaFoldDB" id="A0A1M6HPL5"/>
<dbReference type="GO" id="GO:0016301">
    <property type="term" value="F:kinase activity"/>
    <property type="evidence" value="ECO:0007669"/>
    <property type="project" value="UniProtKB-KW"/>
</dbReference>
<dbReference type="Gene3D" id="3.30.980.10">
    <property type="entry name" value="Threonyl-trna Synthetase, Chain A, domain 2"/>
    <property type="match status" value="1"/>
</dbReference>
<dbReference type="Pfam" id="PF00485">
    <property type="entry name" value="PRK"/>
    <property type="match status" value="1"/>
</dbReference>
<dbReference type="EMBL" id="FQZP01000034">
    <property type="protein sequence ID" value="SHJ24118.1"/>
    <property type="molecule type" value="Genomic_DNA"/>
</dbReference>
<keyword evidence="2" id="KW-0808">Transferase</keyword>
<evidence type="ECO:0000259" key="1">
    <source>
        <dbReference type="SMART" id="SM00382"/>
    </source>
</evidence>
<dbReference type="RefSeq" id="WP_149679038.1">
    <property type="nucleotide sequence ID" value="NZ_FQZP01000034.1"/>
</dbReference>
<dbReference type="SUPFAM" id="SSF55186">
    <property type="entry name" value="ThrRS/AlaRS common domain"/>
    <property type="match status" value="1"/>
</dbReference>
<dbReference type="Gene3D" id="3.40.50.300">
    <property type="entry name" value="P-loop containing nucleotide triphosphate hydrolases"/>
    <property type="match status" value="1"/>
</dbReference>
<keyword evidence="2" id="KW-0418">Kinase</keyword>
<gene>
    <name evidence="2" type="ORF">SAMN05444373_103415</name>
</gene>
<dbReference type="GO" id="GO:0005524">
    <property type="term" value="F:ATP binding"/>
    <property type="evidence" value="ECO:0007669"/>
    <property type="project" value="InterPro"/>
</dbReference>
<accession>A0A1M6HPL5</accession>
<dbReference type="InterPro" id="IPR003593">
    <property type="entry name" value="AAA+_ATPase"/>
</dbReference>
<dbReference type="InterPro" id="IPR006083">
    <property type="entry name" value="PRK/URK"/>
</dbReference>
<proteinExistence type="predicted"/>
<keyword evidence="3" id="KW-1185">Reference proteome</keyword>
<dbReference type="Proteomes" id="UP000324781">
    <property type="component" value="Unassembled WGS sequence"/>
</dbReference>
<evidence type="ECO:0000313" key="2">
    <source>
        <dbReference type="EMBL" id="SHJ24118.1"/>
    </source>
</evidence>
<dbReference type="CDD" id="cd02028">
    <property type="entry name" value="UMPK_like"/>
    <property type="match status" value="1"/>
</dbReference>
<reference evidence="2 3" key="1">
    <citation type="submission" date="2016-11" db="EMBL/GenBank/DDBJ databases">
        <authorList>
            <person name="Varghese N."/>
            <person name="Submissions S."/>
        </authorList>
    </citation>
    <scope>NUCLEOTIDE SEQUENCE [LARGE SCALE GENOMIC DNA]</scope>
    <source>
        <strain evidence="2 3">DSM 19027</strain>
    </source>
</reference>
<feature type="domain" description="AAA+ ATPase" evidence="1">
    <location>
        <begin position="284"/>
        <end position="445"/>
    </location>
</feature>
<dbReference type="SMART" id="SM00382">
    <property type="entry name" value="AAA"/>
    <property type="match status" value="1"/>
</dbReference>
<dbReference type="SUPFAM" id="SSF52540">
    <property type="entry name" value="P-loop containing nucleoside triphosphate hydrolases"/>
    <property type="match status" value="1"/>
</dbReference>
<dbReference type="InterPro" id="IPR027417">
    <property type="entry name" value="P-loop_NTPase"/>
</dbReference>
<dbReference type="InterPro" id="IPR018163">
    <property type="entry name" value="Thr/Ala-tRNA-synth_IIc_edit"/>
</dbReference>
<name>A0A1M6HPL5_9FIRM</name>